<dbReference type="EMBL" id="OC003818">
    <property type="protein sequence ID" value="CAD7263750.1"/>
    <property type="molecule type" value="Genomic_DNA"/>
</dbReference>
<gene>
    <name evidence="15" type="ORF">TSIB3V08_LOCUS7821</name>
</gene>
<dbReference type="InterPro" id="IPR035100">
    <property type="entry name" value="TF_IIS-typ"/>
</dbReference>
<dbReference type="SMART" id="SM00440">
    <property type="entry name" value="ZnF_C2C2"/>
    <property type="match status" value="1"/>
</dbReference>
<dbReference type="SMART" id="SM00509">
    <property type="entry name" value="TFS2N"/>
    <property type="match status" value="1"/>
</dbReference>
<dbReference type="InterPro" id="IPR035441">
    <property type="entry name" value="TFIIS/LEDGF_dom_sf"/>
</dbReference>
<organism evidence="15">
    <name type="scientific">Timema shepardi</name>
    <name type="common">Walking stick</name>
    <dbReference type="NCBI Taxonomy" id="629360"/>
    <lineage>
        <taxon>Eukaryota</taxon>
        <taxon>Metazoa</taxon>
        <taxon>Ecdysozoa</taxon>
        <taxon>Arthropoda</taxon>
        <taxon>Hexapoda</taxon>
        <taxon>Insecta</taxon>
        <taxon>Pterygota</taxon>
        <taxon>Neoptera</taxon>
        <taxon>Polyneoptera</taxon>
        <taxon>Phasmatodea</taxon>
        <taxon>Timematodea</taxon>
        <taxon>Timematoidea</taxon>
        <taxon>Timematidae</taxon>
        <taxon>Timema</taxon>
    </lineage>
</organism>
<feature type="region of interest" description="Disordered" evidence="11">
    <location>
        <begin position="103"/>
        <end position="155"/>
    </location>
</feature>
<evidence type="ECO:0000256" key="1">
    <source>
        <dbReference type="ARBA" id="ARBA00004123"/>
    </source>
</evidence>
<dbReference type="Pfam" id="PF08711">
    <property type="entry name" value="Med26"/>
    <property type="match status" value="1"/>
</dbReference>
<evidence type="ECO:0000259" key="13">
    <source>
        <dbReference type="PROSITE" id="PS51319"/>
    </source>
</evidence>
<dbReference type="PROSITE" id="PS51319">
    <property type="entry name" value="TFIIS_N"/>
    <property type="match status" value="1"/>
</dbReference>
<dbReference type="Gene3D" id="1.20.930.10">
    <property type="entry name" value="Conserved domain common to transcription factors TFIIS, elongin A, CRSP70"/>
    <property type="match status" value="1"/>
</dbReference>
<dbReference type="Gene3D" id="2.20.25.10">
    <property type="match status" value="1"/>
</dbReference>
<dbReference type="GO" id="GO:0005634">
    <property type="term" value="C:nucleus"/>
    <property type="evidence" value="ECO:0007669"/>
    <property type="project" value="UniProtKB-SubCell"/>
</dbReference>
<dbReference type="GO" id="GO:0003676">
    <property type="term" value="F:nucleic acid binding"/>
    <property type="evidence" value="ECO:0007669"/>
    <property type="project" value="InterPro"/>
</dbReference>
<name>A0A7R9B0A0_TIMSH</name>
<dbReference type="SMART" id="SM00510">
    <property type="entry name" value="TFS2M"/>
    <property type="match status" value="1"/>
</dbReference>
<dbReference type="GO" id="GO:0006351">
    <property type="term" value="P:DNA-templated transcription"/>
    <property type="evidence" value="ECO:0007669"/>
    <property type="project" value="InterPro"/>
</dbReference>
<dbReference type="InterPro" id="IPR001222">
    <property type="entry name" value="Znf_TFIIS"/>
</dbReference>
<evidence type="ECO:0000256" key="11">
    <source>
        <dbReference type="SAM" id="MobiDB-lite"/>
    </source>
</evidence>
<comment type="similarity">
    <text evidence="2">Belongs to the TFS-II family.</text>
</comment>
<dbReference type="GO" id="GO:0008270">
    <property type="term" value="F:zinc ion binding"/>
    <property type="evidence" value="ECO:0007669"/>
    <property type="project" value="UniProtKB-KW"/>
</dbReference>
<keyword evidence="4 9" id="KW-0863">Zinc-finger</keyword>
<proteinExistence type="inferred from homology"/>
<dbReference type="SUPFAM" id="SSF47676">
    <property type="entry name" value="Conserved domain common to transcription factors TFIIS, elongin A, CRSP70"/>
    <property type="match status" value="1"/>
</dbReference>
<dbReference type="InterPro" id="IPR017923">
    <property type="entry name" value="TFIIS_N"/>
</dbReference>
<dbReference type="PROSITE" id="PS00466">
    <property type="entry name" value="ZF_TFIIS_1"/>
    <property type="match status" value="1"/>
</dbReference>
<feature type="domain" description="TFIIS N-terminal" evidence="13">
    <location>
        <begin position="5"/>
        <end position="84"/>
    </location>
</feature>
<dbReference type="AlphaFoldDB" id="A0A7R9B0A0"/>
<feature type="domain" description="TFIIS central" evidence="14">
    <location>
        <begin position="158"/>
        <end position="309"/>
    </location>
</feature>
<dbReference type="Gene3D" id="1.10.472.30">
    <property type="entry name" value="Transcription elongation factor S-II, central domain"/>
    <property type="match status" value="1"/>
</dbReference>
<evidence type="ECO:0000256" key="10">
    <source>
        <dbReference type="PROSITE-ProRule" id="PRU00649"/>
    </source>
</evidence>
<evidence type="ECO:0000259" key="14">
    <source>
        <dbReference type="PROSITE" id="PS51321"/>
    </source>
</evidence>
<keyword evidence="6 10" id="KW-0539">Nucleus</keyword>
<dbReference type="PROSITE" id="PS51133">
    <property type="entry name" value="ZF_TFIIS_2"/>
    <property type="match status" value="1"/>
</dbReference>
<dbReference type="Pfam" id="PF01096">
    <property type="entry name" value="Zn_ribbon_TFIIS"/>
    <property type="match status" value="1"/>
</dbReference>
<dbReference type="PANTHER" id="PTHR11477:SF0">
    <property type="entry name" value="IP08861P-RELATED"/>
    <property type="match status" value="1"/>
</dbReference>
<feature type="compositionally biased region" description="Basic and acidic residues" evidence="11">
    <location>
        <begin position="121"/>
        <end position="143"/>
    </location>
</feature>
<accession>A0A7R9B0A0</accession>
<dbReference type="SUPFAM" id="SSF46942">
    <property type="entry name" value="Elongation factor TFIIS domain 2"/>
    <property type="match status" value="1"/>
</dbReference>
<dbReference type="CDD" id="cd13749">
    <property type="entry name" value="Zn-ribbon_TFIIS"/>
    <property type="match status" value="1"/>
</dbReference>
<sequence length="373" mass="41754">MSVEEEVMKIQKKLNKMSSGDGTGQEQALELLKALQTMPVNLEVLTKTRIGMTVNALRKSTSDDEVISLSKTLIKNWKKFLSGHMLKLGRRLNGVVLVQSFRLSPGCNTPNKETGNSSKKPSKEKEDKAKESDVKEKERDRKSQTSFPPASSNTTDAVRLKCRELLANAIQLDGVYRESSVSDHAAADTQAGGRVQQLTWIQFETHDLDEVPEGCASPEDLAEELEEAIFQEFRNTDMRYKNRVRSRVANLKDTKNPGFRMNFLVGAIPATKLAVMTAEEMASDEMKAILSPTLVYKAEMASDEMKAIRNKFLKEAIDDAQLATVQGTSTDLLKCGKCKKRNCTYNQIQTRSADEPMTTFVMCNECGNRWKFC</sequence>
<feature type="domain" description="TFIIS-type" evidence="12">
    <location>
        <begin position="331"/>
        <end position="371"/>
    </location>
</feature>
<evidence type="ECO:0000256" key="2">
    <source>
        <dbReference type="ARBA" id="ARBA00009647"/>
    </source>
</evidence>
<evidence type="ECO:0000256" key="4">
    <source>
        <dbReference type="ARBA" id="ARBA00022771"/>
    </source>
</evidence>
<evidence type="ECO:0000313" key="15">
    <source>
        <dbReference type="EMBL" id="CAD7263750.1"/>
    </source>
</evidence>
<evidence type="ECO:0000256" key="5">
    <source>
        <dbReference type="ARBA" id="ARBA00022833"/>
    </source>
</evidence>
<dbReference type="InterPro" id="IPR003617">
    <property type="entry name" value="TFIIS/CRSP70_N_sub"/>
</dbReference>
<dbReference type="PROSITE" id="PS51321">
    <property type="entry name" value="TFIIS_CENTRAL"/>
    <property type="match status" value="1"/>
</dbReference>
<feature type="compositionally biased region" description="Polar residues" evidence="11">
    <location>
        <begin position="144"/>
        <end position="155"/>
    </location>
</feature>
<dbReference type="InterPro" id="IPR036575">
    <property type="entry name" value="TFIIS_cen_dom_sf"/>
</dbReference>
<dbReference type="FunFam" id="2.20.25.10:FF:000001">
    <property type="entry name" value="Probable Transcription elongation factor S-II"/>
    <property type="match status" value="1"/>
</dbReference>
<keyword evidence="3" id="KW-0479">Metal-binding</keyword>
<evidence type="ECO:0000256" key="8">
    <source>
        <dbReference type="ARBA" id="ARBA00083484"/>
    </source>
</evidence>
<dbReference type="Pfam" id="PF07500">
    <property type="entry name" value="TFIIS_M"/>
    <property type="match status" value="1"/>
</dbReference>
<evidence type="ECO:0000256" key="3">
    <source>
        <dbReference type="ARBA" id="ARBA00022723"/>
    </source>
</evidence>
<feature type="compositionally biased region" description="Polar residues" evidence="11">
    <location>
        <begin position="106"/>
        <end position="116"/>
    </location>
</feature>
<dbReference type="InterPro" id="IPR003618">
    <property type="entry name" value="TFIIS_cen_dom"/>
</dbReference>
<protein>
    <recommendedName>
        <fullName evidence="8">TFIIS</fullName>
    </recommendedName>
</protein>
<evidence type="ECO:0000259" key="12">
    <source>
        <dbReference type="PROSITE" id="PS51133"/>
    </source>
</evidence>
<reference evidence="15" key="1">
    <citation type="submission" date="2020-11" db="EMBL/GenBank/DDBJ databases">
        <authorList>
            <person name="Tran Van P."/>
        </authorList>
    </citation>
    <scope>NUCLEOTIDE SEQUENCE</scope>
</reference>
<evidence type="ECO:0000256" key="9">
    <source>
        <dbReference type="PROSITE-ProRule" id="PRU00472"/>
    </source>
</evidence>
<evidence type="ECO:0000256" key="6">
    <source>
        <dbReference type="ARBA" id="ARBA00023242"/>
    </source>
</evidence>
<dbReference type="SUPFAM" id="SSF57783">
    <property type="entry name" value="Zinc beta-ribbon"/>
    <property type="match status" value="1"/>
</dbReference>
<dbReference type="PIRSF" id="PIRSF006704">
    <property type="entry name" value="TF_IIS"/>
    <property type="match status" value="1"/>
</dbReference>
<comment type="subcellular location">
    <subcellularLocation>
        <location evidence="1 10">Nucleus</location>
    </subcellularLocation>
</comment>
<dbReference type="CDD" id="cd00183">
    <property type="entry name" value="TFIIS_I"/>
    <property type="match status" value="1"/>
</dbReference>
<dbReference type="PANTHER" id="PTHR11477">
    <property type="entry name" value="TRANSCRIPTION FACTOR S-II ZINC FINGER DOMAIN-CONTAINING PROTEIN"/>
    <property type="match status" value="1"/>
</dbReference>
<evidence type="ECO:0000256" key="7">
    <source>
        <dbReference type="ARBA" id="ARBA00025408"/>
    </source>
</evidence>
<keyword evidence="5" id="KW-0862">Zinc</keyword>
<comment type="function">
    <text evidence="7">Necessary for efficient RNA polymerase II transcription elongation past template-encoded arresting sites. The arresting sites in DNA have the property of trapping a certain fraction of elongating RNA polymerases that pass through, resulting in locked ternary complexes. Cleavage of the nascent transcript by S-II allows the resumption of elongation from the new 3'-terminus.</text>
</comment>